<dbReference type="AlphaFoldDB" id="A0A5C6BMH6"/>
<dbReference type="RefSeq" id="WP_146370584.1">
    <property type="nucleotide sequence ID" value="NZ_SJPP01000001.1"/>
</dbReference>
<dbReference type="Proteomes" id="UP000320735">
    <property type="component" value="Unassembled WGS sequence"/>
</dbReference>
<protein>
    <submittedName>
        <fullName evidence="2">Uncharacterized protein</fullName>
    </submittedName>
</protein>
<organism evidence="2 3">
    <name type="scientific">Symmachiella macrocystis</name>
    <dbReference type="NCBI Taxonomy" id="2527985"/>
    <lineage>
        <taxon>Bacteria</taxon>
        <taxon>Pseudomonadati</taxon>
        <taxon>Planctomycetota</taxon>
        <taxon>Planctomycetia</taxon>
        <taxon>Planctomycetales</taxon>
        <taxon>Planctomycetaceae</taxon>
        <taxon>Symmachiella</taxon>
    </lineage>
</organism>
<comment type="caution">
    <text evidence="2">The sequence shown here is derived from an EMBL/GenBank/DDBJ whole genome shotgun (WGS) entry which is preliminary data.</text>
</comment>
<evidence type="ECO:0000256" key="1">
    <source>
        <dbReference type="SAM" id="MobiDB-lite"/>
    </source>
</evidence>
<evidence type="ECO:0000313" key="2">
    <source>
        <dbReference type="EMBL" id="TWU13225.1"/>
    </source>
</evidence>
<name>A0A5C6BMH6_9PLAN</name>
<accession>A0A5C6BMH6</accession>
<dbReference type="EMBL" id="SJPP01000001">
    <property type="protein sequence ID" value="TWU13225.1"/>
    <property type="molecule type" value="Genomic_DNA"/>
</dbReference>
<feature type="region of interest" description="Disordered" evidence="1">
    <location>
        <begin position="65"/>
        <end position="113"/>
    </location>
</feature>
<evidence type="ECO:0000313" key="3">
    <source>
        <dbReference type="Proteomes" id="UP000320735"/>
    </source>
</evidence>
<proteinExistence type="predicted"/>
<reference evidence="2 3" key="1">
    <citation type="submission" date="2019-02" db="EMBL/GenBank/DDBJ databases">
        <title>Deep-cultivation of Planctomycetes and their phenomic and genomic characterization uncovers novel biology.</title>
        <authorList>
            <person name="Wiegand S."/>
            <person name="Jogler M."/>
            <person name="Boedeker C."/>
            <person name="Pinto D."/>
            <person name="Vollmers J."/>
            <person name="Rivas-Marin E."/>
            <person name="Kohn T."/>
            <person name="Peeters S.H."/>
            <person name="Heuer A."/>
            <person name="Rast P."/>
            <person name="Oberbeckmann S."/>
            <person name="Bunk B."/>
            <person name="Jeske O."/>
            <person name="Meyerdierks A."/>
            <person name="Storesund J.E."/>
            <person name="Kallscheuer N."/>
            <person name="Luecker S."/>
            <person name="Lage O.M."/>
            <person name="Pohl T."/>
            <person name="Merkel B.J."/>
            <person name="Hornburger P."/>
            <person name="Mueller R.-W."/>
            <person name="Bruemmer F."/>
            <person name="Labrenz M."/>
            <person name="Spormann A.M."/>
            <person name="Op Den Camp H."/>
            <person name="Overmann J."/>
            <person name="Amann R."/>
            <person name="Jetten M.S.M."/>
            <person name="Mascher T."/>
            <person name="Medema M.H."/>
            <person name="Devos D.P."/>
            <person name="Kaster A.-K."/>
            <person name="Ovreas L."/>
            <person name="Rohde M."/>
            <person name="Galperin M.Y."/>
            <person name="Jogler C."/>
        </authorList>
    </citation>
    <scope>NUCLEOTIDE SEQUENCE [LARGE SCALE GENOMIC DNA]</scope>
    <source>
        <strain evidence="2 3">CA54</strain>
    </source>
</reference>
<sequence length="113" mass="11916">MSRVKIEDLSVERTLEESETSDIVGAGGFAVHSGPYGGGVHWNGGSIHWGGGGGYYRRPWRGHHGGHHGGGHRGGHWGGHRGGHRGGHWGGHRGGHRGGHGGGHHHHGGRRRP</sequence>
<keyword evidence="3" id="KW-1185">Reference proteome</keyword>
<feature type="region of interest" description="Disordered" evidence="1">
    <location>
        <begin position="1"/>
        <end position="20"/>
    </location>
</feature>
<gene>
    <name evidence="2" type="ORF">CA54_20570</name>
</gene>
<feature type="compositionally biased region" description="Basic and acidic residues" evidence="1">
    <location>
        <begin position="1"/>
        <end position="16"/>
    </location>
</feature>